<proteinExistence type="predicted"/>
<evidence type="ECO:0008006" key="4">
    <source>
        <dbReference type="Google" id="ProtNLM"/>
    </source>
</evidence>
<gene>
    <name evidence="2" type="ORF">Micbo1qcDRAFT_169589</name>
</gene>
<reference evidence="3" key="1">
    <citation type="submission" date="2016-02" db="EMBL/GenBank/DDBJ databases">
        <title>Draft genome sequence of Microdochium bolleyi, a fungal endophyte of beachgrass.</title>
        <authorList>
            <consortium name="DOE Joint Genome Institute"/>
            <person name="David A.S."/>
            <person name="May G."/>
            <person name="Haridas S."/>
            <person name="Lim J."/>
            <person name="Wang M."/>
            <person name="Labutti K."/>
            <person name="Lipzen A."/>
            <person name="Barry K."/>
            <person name="Grigoriev I.V."/>
        </authorList>
    </citation>
    <scope>NUCLEOTIDE SEQUENCE [LARGE SCALE GENOMIC DNA]</scope>
    <source>
        <strain evidence="3">J235TASD1</strain>
    </source>
</reference>
<sequence length="133" mass="15363">MARKTRSQRSFETRSRGLMSKACQLKDLHAARVLILFEWEEAHHYFISEETWAPLGFVSGMALPRYTYTPDNFSAKSDRPRLESPPSSSDDDRTMSPRPRPAQEPRSFETRREGLMRKASTLFTLEGVKILLL</sequence>
<feature type="compositionally biased region" description="Basic and acidic residues" evidence="1">
    <location>
        <begin position="90"/>
        <end position="113"/>
    </location>
</feature>
<evidence type="ECO:0000313" key="3">
    <source>
        <dbReference type="Proteomes" id="UP000070501"/>
    </source>
</evidence>
<evidence type="ECO:0000313" key="2">
    <source>
        <dbReference type="EMBL" id="KXJ85187.1"/>
    </source>
</evidence>
<dbReference type="OrthoDB" id="4776285at2759"/>
<feature type="region of interest" description="Disordered" evidence="1">
    <location>
        <begin position="69"/>
        <end position="113"/>
    </location>
</feature>
<dbReference type="Proteomes" id="UP000070501">
    <property type="component" value="Unassembled WGS sequence"/>
</dbReference>
<keyword evidence="3" id="KW-1185">Reference proteome</keyword>
<feature type="non-terminal residue" evidence="2">
    <location>
        <position position="133"/>
    </location>
</feature>
<evidence type="ECO:0000256" key="1">
    <source>
        <dbReference type="SAM" id="MobiDB-lite"/>
    </source>
</evidence>
<dbReference type="InParanoid" id="A0A136IJQ1"/>
<dbReference type="EMBL" id="KQ964291">
    <property type="protein sequence ID" value="KXJ85187.1"/>
    <property type="molecule type" value="Genomic_DNA"/>
</dbReference>
<dbReference type="AlphaFoldDB" id="A0A136IJQ1"/>
<accession>A0A136IJQ1</accession>
<organism evidence="2 3">
    <name type="scientific">Microdochium bolleyi</name>
    <dbReference type="NCBI Taxonomy" id="196109"/>
    <lineage>
        <taxon>Eukaryota</taxon>
        <taxon>Fungi</taxon>
        <taxon>Dikarya</taxon>
        <taxon>Ascomycota</taxon>
        <taxon>Pezizomycotina</taxon>
        <taxon>Sordariomycetes</taxon>
        <taxon>Xylariomycetidae</taxon>
        <taxon>Xylariales</taxon>
        <taxon>Microdochiaceae</taxon>
        <taxon>Microdochium</taxon>
    </lineage>
</organism>
<protein>
    <recommendedName>
        <fullName evidence="4">MADS-box domain-containing protein</fullName>
    </recommendedName>
</protein>
<name>A0A136IJQ1_9PEZI</name>